<dbReference type="InterPro" id="IPR001128">
    <property type="entry name" value="Cyt_P450"/>
</dbReference>
<evidence type="ECO:0000256" key="4">
    <source>
        <dbReference type="ARBA" id="ARBA00022723"/>
    </source>
</evidence>
<proteinExistence type="evidence at transcript level"/>
<dbReference type="AlphaFoldDB" id="A0A7L7RBC5"/>
<dbReference type="EMBL" id="MN168833">
    <property type="protein sequence ID" value="QNS29987.1"/>
    <property type="molecule type" value="mRNA"/>
</dbReference>
<reference evidence="10" key="1">
    <citation type="journal article" date="2020" name="Genome">
        <title>Transcriptome-wide identification and characterization of cytochrome P450s from Nothapodytes nimmoniana and their phylogenomic analysis revealed candidate cytochrome P450s involved in camptothecin biosynthetic pathway.</title>
        <authorList>
            <person name="Godbole R.C."/>
            <person name="Pable A.A."/>
            <person name="Barvkar V.T."/>
        </authorList>
    </citation>
    <scope>NUCLEOTIDE SEQUENCE</scope>
</reference>
<dbReference type="CDD" id="cd11072">
    <property type="entry name" value="CYP71-like"/>
    <property type="match status" value="1"/>
</dbReference>
<feature type="binding site" description="axial binding residue" evidence="8">
    <location>
        <position position="447"/>
    </location>
    <ligand>
        <name>heme</name>
        <dbReference type="ChEBI" id="CHEBI:30413"/>
    </ligand>
    <ligandPart>
        <name>Fe</name>
        <dbReference type="ChEBI" id="CHEBI:18248"/>
    </ligandPart>
</feature>
<organism evidence="10">
    <name type="scientific">Nothapodytes nimmoniana</name>
    <name type="common">Nothapodytes foetida</name>
    <dbReference type="NCBI Taxonomy" id="159386"/>
    <lineage>
        <taxon>Eukaryota</taxon>
        <taxon>Viridiplantae</taxon>
        <taxon>Streptophyta</taxon>
        <taxon>Embryophyta</taxon>
        <taxon>Tracheophyta</taxon>
        <taxon>Spermatophyta</taxon>
        <taxon>Magnoliopsida</taxon>
        <taxon>eudicotyledons</taxon>
        <taxon>Gunneridae</taxon>
        <taxon>Pentapetalae</taxon>
        <taxon>asterids</taxon>
        <taxon>lamiids</taxon>
        <taxon>Icacinales</taxon>
        <taxon>Icacinaceae</taxon>
        <taxon>Nothapodytes</taxon>
    </lineage>
</organism>
<dbReference type="PANTHER" id="PTHR47955">
    <property type="entry name" value="CYTOCHROME P450 FAMILY 71 PROTEIN"/>
    <property type="match status" value="1"/>
</dbReference>
<evidence type="ECO:0000256" key="7">
    <source>
        <dbReference type="ARBA" id="ARBA00023033"/>
    </source>
</evidence>
<keyword evidence="6 8" id="KW-0408">Iron</keyword>
<keyword evidence="7 9" id="KW-0503">Monooxygenase</keyword>
<keyword evidence="5 9" id="KW-0560">Oxidoreductase</keyword>
<dbReference type="SUPFAM" id="SSF48264">
    <property type="entry name" value="Cytochrome P450"/>
    <property type="match status" value="1"/>
</dbReference>
<dbReference type="GO" id="GO:0005506">
    <property type="term" value="F:iron ion binding"/>
    <property type="evidence" value="ECO:0007669"/>
    <property type="project" value="InterPro"/>
</dbReference>
<dbReference type="PROSITE" id="PS00086">
    <property type="entry name" value="CYTOCHROME_P450"/>
    <property type="match status" value="1"/>
</dbReference>
<dbReference type="GO" id="GO:0020037">
    <property type="term" value="F:heme binding"/>
    <property type="evidence" value="ECO:0007669"/>
    <property type="project" value="InterPro"/>
</dbReference>
<comment type="cofactor">
    <cofactor evidence="1 8">
        <name>heme</name>
        <dbReference type="ChEBI" id="CHEBI:30413"/>
    </cofactor>
</comment>
<protein>
    <submittedName>
        <fullName evidence="10">Cytochrome P450</fullName>
    </submittedName>
</protein>
<dbReference type="GO" id="GO:0016705">
    <property type="term" value="F:oxidoreductase activity, acting on paired donors, with incorporation or reduction of molecular oxygen"/>
    <property type="evidence" value="ECO:0007669"/>
    <property type="project" value="InterPro"/>
</dbReference>
<keyword evidence="4 8" id="KW-0479">Metal-binding</keyword>
<evidence type="ECO:0000256" key="2">
    <source>
        <dbReference type="ARBA" id="ARBA00010617"/>
    </source>
</evidence>
<evidence type="ECO:0000256" key="9">
    <source>
        <dbReference type="RuleBase" id="RU000461"/>
    </source>
</evidence>
<dbReference type="InterPro" id="IPR017972">
    <property type="entry name" value="Cyt_P450_CS"/>
</dbReference>
<evidence type="ECO:0000313" key="10">
    <source>
        <dbReference type="EMBL" id="QNS29987.1"/>
    </source>
</evidence>
<dbReference type="Pfam" id="PF00067">
    <property type="entry name" value="p450"/>
    <property type="match status" value="1"/>
</dbReference>
<dbReference type="GO" id="GO:0004497">
    <property type="term" value="F:monooxygenase activity"/>
    <property type="evidence" value="ECO:0007669"/>
    <property type="project" value="UniProtKB-KW"/>
</dbReference>
<dbReference type="InterPro" id="IPR036396">
    <property type="entry name" value="Cyt_P450_sf"/>
</dbReference>
<evidence type="ECO:0000256" key="5">
    <source>
        <dbReference type="ARBA" id="ARBA00023002"/>
    </source>
</evidence>
<dbReference type="PRINTS" id="PR00463">
    <property type="entry name" value="EP450I"/>
</dbReference>
<sequence length="510" mass="58049">MFFALLLPLFIFITFLVIWFCATYSKNNQKQYPPSPPKLPLIGNLHQLGLLPHRTLHSLAQQHGSLMLLHLGSQPVLVASSAREAREIMKTHDLIFSNRPRLNIPRRLLYDSKEIAFAPYSEYWRQIKSLCVLHLLSNRRVHSFQSVREEETTLMIERIRESCLSDSSPSSLVNLSEEFMSLTNDIVCRIALGRTYGRGDGGRKFKKLFGDFAQLLGVFDVGDYIPSLAWVNRFNGLDAKVNTVAKEIDELLEVVVEDHMDHRNRDGKIESGKQDFVDILLDIQDEKKTGFNFHRDTTKAIILDVFAAGTHTTSTVIDWAMAELLKHPKILKKLQNEVREIAKGKSRIKEDELDKMHYVKAVIKETMRLHPPVPLLVPRESTQDVKVLGYDIQAKTQVIVNAWAIGRDPLLWQEPEEFQPDRFLNSPIDFKGFHFELIPFGSGRRACPGITFAMDINELVLTNLVNNFDFALPGGRRGEDLDMVEAPGLTVHKKSPLLVVATPYCQDLLS</sequence>
<evidence type="ECO:0000256" key="6">
    <source>
        <dbReference type="ARBA" id="ARBA00023004"/>
    </source>
</evidence>
<name>A0A7L7RBC5_NOTNI</name>
<keyword evidence="3 8" id="KW-0349">Heme</keyword>
<evidence type="ECO:0000256" key="8">
    <source>
        <dbReference type="PIRSR" id="PIRSR602401-1"/>
    </source>
</evidence>
<dbReference type="PANTHER" id="PTHR47955:SF15">
    <property type="entry name" value="CYTOCHROME P450 71A2-LIKE"/>
    <property type="match status" value="1"/>
</dbReference>
<evidence type="ECO:0000256" key="3">
    <source>
        <dbReference type="ARBA" id="ARBA00022617"/>
    </source>
</evidence>
<comment type="similarity">
    <text evidence="2 9">Belongs to the cytochrome P450 family.</text>
</comment>
<dbReference type="PRINTS" id="PR00385">
    <property type="entry name" value="P450"/>
</dbReference>
<gene>
    <name evidence="10" type="primary">CYP71AU106</name>
</gene>
<dbReference type="Gene3D" id="1.10.630.10">
    <property type="entry name" value="Cytochrome P450"/>
    <property type="match status" value="1"/>
</dbReference>
<dbReference type="FunFam" id="1.10.630.10:FF:000011">
    <property type="entry name" value="Cytochrome P450 83B1"/>
    <property type="match status" value="1"/>
</dbReference>
<accession>A0A7L7RBC5</accession>
<dbReference type="InterPro" id="IPR002401">
    <property type="entry name" value="Cyt_P450_E_grp-I"/>
</dbReference>
<evidence type="ECO:0000256" key="1">
    <source>
        <dbReference type="ARBA" id="ARBA00001971"/>
    </source>
</evidence>